<dbReference type="Proteomes" id="UP000255102">
    <property type="component" value="Unassembled WGS sequence"/>
</dbReference>
<evidence type="ECO:0000313" key="2">
    <source>
        <dbReference type="EMBL" id="STY86105.1"/>
    </source>
</evidence>
<gene>
    <name evidence="1" type="ORF">MOVS_00325</name>
    <name evidence="2" type="ORF">NCTC11227_00066</name>
</gene>
<reference evidence="2 4" key="2">
    <citation type="submission" date="2018-06" db="EMBL/GenBank/DDBJ databases">
        <authorList>
            <consortium name="Pathogen Informatics"/>
            <person name="Doyle S."/>
        </authorList>
    </citation>
    <scope>NUCLEOTIDE SEQUENCE [LARGE SCALE GENOMIC DNA]</scope>
    <source>
        <strain evidence="2 4">NCTC11227</strain>
    </source>
</reference>
<protein>
    <submittedName>
        <fullName evidence="2">Uncharacterized protein</fullName>
    </submittedName>
</protein>
<name>A0A378PH63_9GAMM</name>
<organism evidence="2 4">
    <name type="scientific">Moraxella ovis</name>
    <dbReference type="NCBI Taxonomy" id="29433"/>
    <lineage>
        <taxon>Bacteria</taxon>
        <taxon>Pseudomonadati</taxon>
        <taxon>Pseudomonadota</taxon>
        <taxon>Gammaproteobacteria</taxon>
        <taxon>Moraxellales</taxon>
        <taxon>Moraxellaceae</taxon>
        <taxon>Moraxella</taxon>
    </lineage>
</organism>
<dbReference type="EMBL" id="CP011158">
    <property type="protein sequence ID" value="ANB90708.1"/>
    <property type="molecule type" value="Genomic_DNA"/>
</dbReference>
<dbReference type="EMBL" id="UGPW01000001">
    <property type="protein sequence ID" value="STY86105.1"/>
    <property type="molecule type" value="Genomic_DNA"/>
</dbReference>
<reference evidence="1 3" key="1">
    <citation type="submission" date="2015-04" db="EMBL/GenBank/DDBJ databases">
        <authorList>
            <person name="Calcutt M.J."/>
            <person name="Foecking M.F."/>
        </authorList>
    </citation>
    <scope>NUCLEOTIDE SEQUENCE [LARGE SCALE GENOMIC DNA]</scope>
    <source>
        <strain evidence="1 3">199/55</strain>
    </source>
</reference>
<evidence type="ECO:0000313" key="3">
    <source>
        <dbReference type="Proteomes" id="UP000076765"/>
    </source>
</evidence>
<dbReference type="Proteomes" id="UP000076765">
    <property type="component" value="Chromosome"/>
</dbReference>
<accession>A0A378PH63</accession>
<dbReference type="RefSeq" id="WP_063513287.1">
    <property type="nucleotide sequence ID" value="NZ_CP011158.1"/>
</dbReference>
<evidence type="ECO:0000313" key="4">
    <source>
        <dbReference type="Proteomes" id="UP000255102"/>
    </source>
</evidence>
<evidence type="ECO:0000313" key="1">
    <source>
        <dbReference type="EMBL" id="ANB90708.1"/>
    </source>
</evidence>
<dbReference type="AlphaFoldDB" id="A0A378PH63"/>
<sequence length="86" mass="10094">MPYTYLINSLRAYLDGCIEGQLLLDIWKDCPPELSNIYYQLFHLVSDEDVRKKDSDYASHQLDLVENLIDLLKSNDVRKLQNFSLI</sequence>
<proteinExistence type="predicted"/>
<dbReference type="KEGG" id="moi:MOVS_00325"/>
<keyword evidence="3" id="KW-1185">Reference proteome</keyword>